<reference evidence="1" key="1">
    <citation type="journal article" date="2022" name="Int. J. Syst. Evol. Microbiol.">
        <title>Prevotella lacticifex sp. nov., isolated from the rumen of cows.</title>
        <authorList>
            <person name="Shinkai T."/>
            <person name="Ikeyama N."/>
            <person name="Kumagai M."/>
            <person name="Ohmori H."/>
            <person name="Sakamoto M."/>
            <person name="Ohkuma M."/>
            <person name="Mitsumori M."/>
        </authorList>
    </citation>
    <scope>NUCLEOTIDE SEQUENCE</scope>
    <source>
        <strain evidence="1">R5076</strain>
    </source>
</reference>
<protein>
    <submittedName>
        <fullName evidence="1">Uncharacterized protein</fullName>
    </submittedName>
</protein>
<organism evidence="1 2">
    <name type="scientific">Prevotella lacticifex</name>
    <dbReference type="NCBI Taxonomy" id="2854755"/>
    <lineage>
        <taxon>Bacteria</taxon>
        <taxon>Pseudomonadati</taxon>
        <taxon>Bacteroidota</taxon>
        <taxon>Bacteroidia</taxon>
        <taxon>Bacteroidales</taxon>
        <taxon>Prevotellaceae</taxon>
        <taxon>Prevotella</taxon>
    </lineage>
</organism>
<comment type="caution">
    <text evidence="1">The sequence shown here is derived from an EMBL/GenBank/DDBJ whole genome shotgun (WGS) entry which is preliminary data.</text>
</comment>
<dbReference type="EMBL" id="BPUB01000001">
    <property type="protein sequence ID" value="GJG57224.1"/>
    <property type="molecule type" value="Genomic_DNA"/>
</dbReference>
<gene>
    <name evidence="1" type="ORF">PRLR5076_00750</name>
</gene>
<evidence type="ECO:0000313" key="2">
    <source>
        <dbReference type="Proteomes" id="UP000825483"/>
    </source>
</evidence>
<accession>A0A9R1C734</accession>
<dbReference type="Proteomes" id="UP000825483">
    <property type="component" value="Unassembled WGS sequence"/>
</dbReference>
<proteinExistence type="predicted"/>
<sequence>MDFESSTSVPDGWHAPTNESWLKVTNDGYSNLLAFTPGVTNDRSCYLWWGQDLVNGAGTSAYTVQFNFSATAWGNNHTSSEFAVVSCAAENTLKKSALNANYRAKDANWLFDLTQLDANHGGNAASASGDQVFALNGDTASTVTLTAGAFYTVTLNIDTVARTVDYAVATGTGESVTQGTYQLPEGVSPIASGIDCLAARYSADHRFDNISVSYETASDYANVPSITLTKVNNHQRLYQVAFLEGEVLHYTFNGGAEQTVTYDETPNGDGVYVWSNNPSYDPNYDGLVEDPCEAGTLEAWTTSGSATSEKATADVSNDIIALPATTAKIVNVNEGYGKTYQLIADNADVTLKPQLFISYTFTPADGGEVLTGKDLGTLSEVTVPSKGTLELTTSAFGYGSTNSTVENNIKYTQSADYNFAHWTDANATAAGFTAASSNVTGKFADYGRYFGYNAADSSKIVYNEIPYFIKKSSEFTDSVLSAPVVFTATPSVNVNLYKGIGLVLDGKKGDDGSGSWISSLYLKVNGVKDDDIVLFSQTNNYGSSSLHPLVNSLEEYLACDNAPVTDVIPGADLTSGTGFGLYRISNALARIQVMSAGAKDPNGIKTVNTVSETTVANAPVYTLTGMRVNNLAAAPAGIYIQNGKKFIKK</sequence>
<name>A0A9R1C734_9BACT</name>
<dbReference type="AlphaFoldDB" id="A0A9R1C734"/>
<keyword evidence="2" id="KW-1185">Reference proteome</keyword>
<evidence type="ECO:0000313" key="1">
    <source>
        <dbReference type="EMBL" id="GJG57224.1"/>
    </source>
</evidence>